<reference evidence="2 3" key="1">
    <citation type="submission" date="2016-11" db="EMBL/GenBank/DDBJ databases">
        <authorList>
            <person name="Jaros S."/>
            <person name="Januszkiewicz K."/>
            <person name="Wedrychowicz H."/>
        </authorList>
    </citation>
    <scope>NUCLEOTIDE SEQUENCE [LARGE SCALE GENOMIC DNA]</scope>
    <source>
        <strain evidence="2 3">DSM 26910</strain>
    </source>
</reference>
<gene>
    <name evidence="2" type="ORF">SAMN05444274_1058</name>
</gene>
<dbReference type="AlphaFoldDB" id="A0A1M5B711"/>
<sequence>MISYGEYSQWERESSDIPKILDFTTRIEAEIGTEFGYVLHIAGGKGEAVSFKIEHPPFKNEDGNTAPPFEGEQFVRTNDFRFYLGDCVWEPLDDKLGNWELTTYHKGKVVARKVFELVKK</sequence>
<dbReference type="Pfam" id="PF12975">
    <property type="entry name" value="DUF3859"/>
    <property type="match status" value="1"/>
</dbReference>
<dbReference type="Gene3D" id="2.60.40.2390">
    <property type="match status" value="1"/>
</dbReference>
<dbReference type="InterPro" id="IPR024331">
    <property type="entry name" value="DUF3859"/>
</dbReference>
<organism evidence="2 3">
    <name type="scientific">Mariniphaga anaerophila</name>
    <dbReference type="NCBI Taxonomy" id="1484053"/>
    <lineage>
        <taxon>Bacteria</taxon>
        <taxon>Pseudomonadati</taxon>
        <taxon>Bacteroidota</taxon>
        <taxon>Bacteroidia</taxon>
        <taxon>Marinilabiliales</taxon>
        <taxon>Prolixibacteraceae</taxon>
        <taxon>Mariniphaga</taxon>
    </lineage>
</organism>
<name>A0A1M5B711_9BACT</name>
<accession>A0A1M5B711</accession>
<dbReference type="EMBL" id="FQUM01000005">
    <property type="protein sequence ID" value="SHF38331.1"/>
    <property type="molecule type" value="Genomic_DNA"/>
</dbReference>
<evidence type="ECO:0000313" key="3">
    <source>
        <dbReference type="Proteomes" id="UP000184164"/>
    </source>
</evidence>
<protein>
    <recommendedName>
        <fullName evidence="1">DUF3859 domain-containing protein</fullName>
    </recommendedName>
</protein>
<dbReference type="STRING" id="1484053.SAMN05444274_1058"/>
<feature type="domain" description="DUF3859" evidence="1">
    <location>
        <begin position="2"/>
        <end position="116"/>
    </location>
</feature>
<proteinExistence type="predicted"/>
<evidence type="ECO:0000313" key="2">
    <source>
        <dbReference type="EMBL" id="SHF38331.1"/>
    </source>
</evidence>
<evidence type="ECO:0000259" key="1">
    <source>
        <dbReference type="Pfam" id="PF12975"/>
    </source>
</evidence>
<keyword evidence="3" id="KW-1185">Reference proteome</keyword>
<dbReference type="Proteomes" id="UP000184164">
    <property type="component" value="Unassembled WGS sequence"/>
</dbReference>